<protein>
    <recommendedName>
        <fullName evidence="3">ArsR family transcriptional regulator</fullName>
    </recommendedName>
</protein>
<gene>
    <name evidence="1" type="ORF">HWN40_08140</name>
</gene>
<name>A0A7D5J979_9EURY</name>
<sequence length="46" mass="5570">MKKSLLDVIFASDKRKKVLLLLQDSPQEMETLLELLDTRRHHYFLR</sequence>
<proteinExistence type="predicted"/>
<keyword evidence="2" id="KW-1185">Reference proteome</keyword>
<dbReference type="GeneID" id="55821637"/>
<dbReference type="Proteomes" id="UP000509594">
    <property type="component" value="Chromosome"/>
</dbReference>
<accession>A0A7D5J979</accession>
<dbReference type="KEGG" id="mzi:HWN40_08140"/>
<dbReference type="AlphaFoldDB" id="A0A7D5J979"/>
<evidence type="ECO:0000313" key="1">
    <source>
        <dbReference type="EMBL" id="QLC50210.1"/>
    </source>
</evidence>
<dbReference type="OrthoDB" id="11410at2157"/>
<evidence type="ECO:0000313" key="2">
    <source>
        <dbReference type="Proteomes" id="UP000509594"/>
    </source>
</evidence>
<dbReference type="EMBL" id="CP058215">
    <property type="protein sequence ID" value="QLC50210.1"/>
    <property type="molecule type" value="Genomic_DNA"/>
</dbReference>
<evidence type="ECO:0008006" key="3">
    <source>
        <dbReference type="Google" id="ProtNLM"/>
    </source>
</evidence>
<dbReference type="RefSeq" id="WP_176965266.1">
    <property type="nucleotide sequence ID" value="NZ_CP058215.1"/>
</dbReference>
<reference evidence="1 2" key="1">
    <citation type="submission" date="2020-06" db="EMBL/GenBank/DDBJ databases">
        <title>Methanolobus halotolerans sp. nov., isolated from a saline lake Tus in Siberia.</title>
        <authorList>
            <person name="Shen Y."/>
            <person name="Chen S.-C."/>
            <person name="Lai M.-C."/>
            <person name="Huang H.-H."/>
            <person name="Chiu H.-H."/>
            <person name="Tang S.-L."/>
            <person name="Rogozin D.Y."/>
            <person name="Degermendzhy A.G."/>
        </authorList>
    </citation>
    <scope>NUCLEOTIDE SEQUENCE [LARGE SCALE GENOMIC DNA]</scope>
    <source>
        <strain evidence="1 2">DSM 21339</strain>
    </source>
</reference>
<organism evidence="1 2">
    <name type="scientific">Methanolobus zinderi</name>
    <dbReference type="NCBI Taxonomy" id="536044"/>
    <lineage>
        <taxon>Archaea</taxon>
        <taxon>Methanobacteriati</taxon>
        <taxon>Methanobacteriota</taxon>
        <taxon>Stenosarchaea group</taxon>
        <taxon>Methanomicrobia</taxon>
        <taxon>Methanosarcinales</taxon>
        <taxon>Methanosarcinaceae</taxon>
        <taxon>Methanolobus</taxon>
    </lineage>
</organism>